<dbReference type="PROSITE" id="PS00893">
    <property type="entry name" value="NUDIX_BOX"/>
    <property type="match status" value="1"/>
</dbReference>
<comment type="caution">
    <text evidence="4">The sequence shown here is derived from an EMBL/GenBank/DDBJ whole genome shotgun (WGS) entry which is preliminary data.</text>
</comment>
<comment type="similarity">
    <text evidence="2">Belongs to the Nudix hydrolase family.</text>
</comment>
<reference evidence="4 5" key="1">
    <citation type="submission" date="2018-08" db="EMBL/GenBank/DDBJ databases">
        <title>Pallidiluteibacterium maritimus gen. nov., sp. nov., isolated from coastal sediment.</title>
        <authorList>
            <person name="Zhou L.Y."/>
        </authorList>
    </citation>
    <scope>NUCLEOTIDE SEQUENCE [LARGE SCALE GENOMIC DNA]</scope>
    <source>
        <strain evidence="4 5">XSD2</strain>
    </source>
</reference>
<dbReference type="InterPro" id="IPR020084">
    <property type="entry name" value="NUDIX_hydrolase_CS"/>
</dbReference>
<name>A0A399T3I1_9BACT</name>
<accession>A0A399T3I1</accession>
<organism evidence="4 5">
    <name type="scientific">Maribellus luteus</name>
    <dbReference type="NCBI Taxonomy" id="2305463"/>
    <lineage>
        <taxon>Bacteria</taxon>
        <taxon>Pseudomonadati</taxon>
        <taxon>Bacteroidota</taxon>
        <taxon>Bacteroidia</taxon>
        <taxon>Marinilabiliales</taxon>
        <taxon>Prolixibacteraceae</taxon>
        <taxon>Maribellus</taxon>
    </lineage>
</organism>
<dbReference type="Proteomes" id="UP000265926">
    <property type="component" value="Unassembled WGS sequence"/>
</dbReference>
<dbReference type="Pfam" id="PF00293">
    <property type="entry name" value="NUDIX"/>
    <property type="match status" value="1"/>
</dbReference>
<dbReference type="PROSITE" id="PS51462">
    <property type="entry name" value="NUDIX"/>
    <property type="match status" value="1"/>
</dbReference>
<dbReference type="AlphaFoldDB" id="A0A399T3I1"/>
<dbReference type="EMBL" id="QWGR01000003">
    <property type="protein sequence ID" value="RIJ49332.1"/>
    <property type="molecule type" value="Genomic_DNA"/>
</dbReference>
<dbReference type="PRINTS" id="PR00502">
    <property type="entry name" value="NUDIXFAMILY"/>
</dbReference>
<protein>
    <submittedName>
        <fullName evidence="4">NUDIX domain-containing protein</fullName>
    </submittedName>
</protein>
<evidence type="ECO:0000256" key="1">
    <source>
        <dbReference type="ARBA" id="ARBA00022801"/>
    </source>
</evidence>
<dbReference type="PANTHER" id="PTHR43736:SF1">
    <property type="entry name" value="DIHYDRONEOPTERIN TRIPHOSPHATE DIPHOSPHATASE"/>
    <property type="match status" value="1"/>
</dbReference>
<dbReference type="InterPro" id="IPR020476">
    <property type="entry name" value="Nudix_hydrolase"/>
</dbReference>
<evidence type="ECO:0000313" key="4">
    <source>
        <dbReference type="EMBL" id="RIJ49332.1"/>
    </source>
</evidence>
<dbReference type="InterPro" id="IPR015797">
    <property type="entry name" value="NUDIX_hydrolase-like_dom_sf"/>
</dbReference>
<evidence type="ECO:0000259" key="3">
    <source>
        <dbReference type="PROSITE" id="PS51462"/>
    </source>
</evidence>
<dbReference type="GO" id="GO:0016787">
    <property type="term" value="F:hydrolase activity"/>
    <property type="evidence" value="ECO:0007669"/>
    <property type="project" value="UniProtKB-KW"/>
</dbReference>
<dbReference type="SUPFAM" id="SSF55811">
    <property type="entry name" value="Nudix"/>
    <property type="match status" value="1"/>
</dbReference>
<dbReference type="CDD" id="cd03673">
    <property type="entry name" value="NUDIX_Ap6A_hydrolase"/>
    <property type="match status" value="1"/>
</dbReference>
<keyword evidence="1 2" id="KW-0378">Hydrolase</keyword>
<sequence>MLFCSMQKYKVFLNEKRIVFSSPAMITFAKTSSVSPAFTGGPEVLTYLDSLVQSEYPEAVIEHADPEKAFQCFQSALLNVEAAGGVVKRKDRILFIFRNGKWDLPKGKIDKGESPMQAALREVAEECGITGHAIVKALPTTFHIYQSPYRETKGKWIFKPTHWFEMEYDGASEGRPETDEGITEVRWFLPSELDEVLANTYENLKELIQMYT</sequence>
<proteinExistence type="inferred from homology"/>
<dbReference type="OrthoDB" id="9816289at2"/>
<gene>
    <name evidence="4" type="ORF">D1614_07245</name>
</gene>
<dbReference type="Gene3D" id="3.90.79.10">
    <property type="entry name" value="Nucleoside Triphosphate Pyrophosphohydrolase"/>
    <property type="match status" value="1"/>
</dbReference>
<evidence type="ECO:0000256" key="2">
    <source>
        <dbReference type="RuleBase" id="RU003476"/>
    </source>
</evidence>
<feature type="domain" description="Nudix hydrolase" evidence="3">
    <location>
        <begin position="78"/>
        <end position="211"/>
    </location>
</feature>
<dbReference type="InterPro" id="IPR000086">
    <property type="entry name" value="NUDIX_hydrolase_dom"/>
</dbReference>
<evidence type="ECO:0000313" key="5">
    <source>
        <dbReference type="Proteomes" id="UP000265926"/>
    </source>
</evidence>
<keyword evidence="5" id="KW-1185">Reference proteome</keyword>
<dbReference type="PANTHER" id="PTHR43736">
    <property type="entry name" value="ADP-RIBOSE PYROPHOSPHATASE"/>
    <property type="match status" value="1"/>
</dbReference>